<evidence type="ECO:0000313" key="4">
    <source>
        <dbReference type="Proteomes" id="UP001595872"/>
    </source>
</evidence>
<protein>
    <submittedName>
        <fullName evidence="3">ATP-binding protein</fullName>
    </submittedName>
</protein>
<comment type="caution">
    <text evidence="3">The sequence shown here is derived from an EMBL/GenBank/DDBJ whole genome shotgun (WGS) entry which is preliminary data.</text>
</comment>
<dbReference type="GO" id="GO:0005524">
    <property type="term" value="F:ATP binding"/>
    <property type="evidence" value="ECO:0007669"/>
    <property type="project" value="UniProtKB-KW"/>
</dbReference>
<dbReference type="RefSeq" id="WP_378262235.1">
    <property type="nucleotide sequence ID" value="NZ_JBHSIT010000012.1"/>
</dbReference>
<sequence length="160" mass="17379">MKFSLALPREALSIPVVRRVVGDALRGLGVSEDCVADILLATSEACTNVVQHARNSADYEVVGHVDDGVCLLRIMDWGHGPRQMPDSPGDPLPVDASGAIDPGALRESGRGLRIMRALVDDLSIESAPDRGTVVQMHKRLTWRDEALIRRLEHRLARSAG</sequence>
<keyword evidence="4" id="KW-1185">Reference proteome</keyword>
<dbReference type="InterPro" id="IPR003594">
    <property type="entry name" value="HATPase_dom"/>
</dbReference>
<evidence type="ECO:0000313" key="3">
    <source>
        <dbReference type="EMBL" id="MFC4912382.1"/>
    </source>
</evidence>
<dbReference type="PANTHER" id="PTHR35526">
    <property type="entry name" value="ANTI-SIGMA-F FACTOR RSBW-RELATED"/>
    <property type="match status" value="1"/>
</dbReference>
<dbReference type="CDD" id="cd16936">
    <property type="entry name" value="HATPase_RsbW-like"/>
    <property type="match status" value="1"/>
</dbReference>
<organism evidence="3 4">
    <name type="scientific">Actinomadura gamaensis</name>
    <dbReference type="NCBI Taxonomy" id="1763541"/>
    <lineage>
        <taxon>Bacteria</taxon>
        <taxon>Bacillati</taxon>
        <taxon>Actinomycetota</taxon>
        <taxon>Actinomycetes</taxon>
        <taxon>Streptosporangiales</taxon>
        <taxon>Thermomonosporaceae</taxon>
        <taxon>Actinomadura</taxon>
    </lineage>
</organism>
<evidence type="ECO:0000256" key="1">
    <source>
        <dbReference type="ARBA" id="ARBA00022527"/>
    </source>
</evidence>
<dbReference type="Pfam" id="PF13581">
    <property type="entry name" value="HATPase_c_2"/>
    <property type="match status" value="1"/>
</dbReference>
<keyword evidence="3" id="KW-0067">ATP-binding</keyword>
<dbReference type="Gene3D" id="3.30.565.10">
    <property type="entry name" value="Histidine kinase-like ATPase, C-terminal domain"/>
    <property type="match status" value="1"/>
</dbReference>
<evidence type="ECO:0000259" key="2">
    <source>
        <dbReference type="Pfam" id="PF13581"/>
    </source>
</evidence>
<dbReference type="Proteomes" id="UP001595872">
    <property type="component" value="Unassembled WGS sequence"/>
</dbReference>
<name>A0ABV9UBI8_9ACTN</name>
<proteinExistence type="predicted"/>
<keyword evidence="3" id="KW-0547">Nucleotide-binding</keyword>
<feature type="domain" description="Histidine kinase/HSP90-like ATPase" evidence="2">
    <location>
        <begin position="13"/>
        <end position="138"/>
    </location>
</feature>
<accession>A0ABV9UBI8</accession>
<dbReference type="SUPFAM" id="SSF55874">
    <property type="entry name" value="ATPase domain of HSP90 chaperone/DNA topoisomerase II/histidine kinase"/>
    <property type="match status" value="1"/>
</dbReference>
<keyword evidence="1" id="KW-0418">Kinase</keyword>
<reference evidence="4" key="1">
    <citation type="journal article" date="2019" name="Int. J. Syst. Evol. Microbiol.">
        <title>The Global Catalogue of Microorganisms (GCM) 10K type strain sequencing project: providing services to taxonomists for standard genome sequencing and annotation.</title>
        <authorList>
            <consortium name="The Broad Institute Genomics Platform"/>
            <consortium name="The Broad Institute Genome Sequencing Center for Infectious Disease"/>
            <person name="Wu L."/>
            <person name="Ma J."/>
        </authorList>
    </citation>
    <scope>NUCLEOTIDE SEQUENCE [LARGE SCALE GENOMIC DNA]</scope>
    <source>
        <strain evidence="4">KLKA75</strain>
    </source>
</reference>
<dbReference type="PANTHER" id="PTHR35526:SF3">
    <property type="entry name" value="ANTI-SIGMA-F FACTOR RSBW"/>
    <property type="match status" value="1"/>
</dbReference>
<dbReference type="InterPro" id="IPR050267">
    <property type="entry name" value="Anti-sigma-factor_SerPK"/>
</dbReference>
<keyword evidence="1" id="KW-0723">Serine/threonine-protein kinase</keyword>
<keyword evidence="1" id="KW-0808">Transferase</keyword>
<dbReference type="EMBL" id="JBHSIT010000012">
    <property type="protein sequence ID" value="MFC4912382.1"/>
    <property type="molecule type" value="Genomic_DNA"/>
</dbReference>
<gene>
    <name evidence="3" type="ORF">ACFPCY_34130</name>
</gene>
<dbReference type="InterPro" id="IPR036890">
    <property type="entry name" value="HATPase_C_sf"/>
</dbReference>